<evidence type="ECO:0000313" key="16">
    <source>
        <dbReference type="EMBL" id="CAG36524.1"/>
    </source>
</evidence>
<feature type="binding site" evidence="13">
    <location>
        <begin position="131"/>
        <end position="133"/>
    </location>
    <ligand>
        <name>substrate</name>
    </ligand>
</feature>
<evidence type="ECO:0000256" key="8">
    <source>
        <dbReference type="ARBA" id="ARBA00022679"/>
    </source>
</evidence>
<feature type="binding site" evidence="13">
    <location>
        <position position="216"/>
    </location>
    <ligand>
        <name>substrate</name>
    </ligand>
</feature>
<organism evidence="16 17">
    <name type="scientific">Desulfotalea psychrophila (strain LSv54 / DSM 12343)</name>
    <dbReference type="NCBI Taxonomy" id="177439"/>
    <lineage>
        <taxon>Bacteria</taxon>
        <taxon>Pseudomonadati</taxon>
        <taxon>Thermodesulfobacteriota</taxon>
        <taxon>Desulfobulbia</taxon>
        <taxon>Desulfobulbales</taxon>
        <taxon>Desulfocapsaceae</taxon>
        <taxon>Desulfotalea</taxon>
    </lineage>
</organism>
<dbReference type="Pfam" id="PF01729">
    <property type="entry name" value="QRPTase_C"/>
    <property type="match status" value="1"/>
</dbReference>
<gene>
    <name evidence="16" type="ordered locus">DP1795</name>
</gene>
<feature type="binding site" evidence="13">
    <location>
        <position position="98"/>
    </location>
    <ligand>
        <name>substrate</name>
    </ligand>
</feature>
<evidence type="ECO:0000259" key="14">
    <source>
        <dbReference type="Pfam" id="PF01729"/>
    </source>
</evidence>
<evidence type="ECO:0000256" key="12">
    <source>
        <dbReference type="PIRNR" id="PIRNR006250"/>
    </source>
</evidence>
<feature type="binding site" evidence="13">
    <location>
        <begin position="260"/>
        <end position="262"/>
    </location>
    <ligand>
        <name>substrate</name>
    </ligand>
</feature>
<dbReference type="STRING" id="177439.DP1795"/>
<feature type="domain" description="Quinolinate phosphoribosyl transferase C-terminal" evidence="14">
    <location>
        <begin position="110"/>
        <end position="275"/>
    </location>
</feature>
<dbReference type="CDD" id="cd01572">
    <property type="entry name" value="QPRTase"/>
    <property type="match status" value="1"/>
</dbReference>
<dbReference type="Gene3D" id="3.20.20.70">
    <property type="entry name" value="Aldolase class I"/>
    <property type="match status" value="1"/>
</dbReference>
<evidence type="ECO:0000256" key="4">
    <source>
        <dbReference type="ARBA" id="ARBA00011218"/>
    </source>
</evidence>
<evidence type="ECO:0000256" key="11">
    <source>
        <dbReference type="ARBA" id="ARBA00069173"/>
    </source>
</evidence>
<dbReference type="InterPro" id="IPR022412">
    <property type="entry name" value="Quinolinate_PRibosylTrfase_N"/>
</dbReference>
<dbReference type="InterPro" id="IPR027277">
    <property type="entry name" value="NadC/ModD"/>
</dbReference>
<feature type="binding site" evidence="13">
    <location>
        <position position="165"/>
    </location>
    <ligand>
        <name>substrate</name>
    </ligand>
</feature>
<comment type="catalytic activity">
    <reaction evidence="10">
        <text>nicotinate beta-D-ribonucleotide + CO2 + diphosphate = quinolinate + 5-phospho-alpha-D-ribose 1-diphosphate + 2 H(+)</text>
        <dbReference type="Rhea" id="RHEA:12733"/>
        <dbReference type="ChEBI" id="CHEBI:15378"/>
        <dbReference type="ChEBI" id="CHEBI:16526"/>
        <dbReference type="ChEBI" id="CHEBI:29959"/>
        <dbReference type="ChEBI" id="CHEBI:33019"/>
        <dbReference type="ChEBI" id="CHEBI:57502"/>
        <dbReference type="ChEBI" id="CHEBI:58017"/>
        <dbReference type="EC" id="2.4.2.19"/>
    </reaction>
</comment>
<dbReference type="PANTHER" id="PTHR32179:SF3">
    <property type="entry name" value="NICOTINATE-NUCLEOTIDE PYROPHOSPHORYLASE [CARBOXYLATING]"/>
    <property type="match status" value="1"/>
</dbReference>
<sequence>MDKNTLRSTLLNFLAEDIGRGDITSESIFPAKQQGKAHLVARQPMVVAGADAVAGEVFRVQNDSILVENAIADGTHIEKGDIILTVSGPVVDLLKAERVALNLLQRLSAIATMTSLFVQAVEGTGVRITDTRKTTPGLRMLEKYAVLAGGGSNHRFNLADGVMIKDNHIAACGSLTAAVERARLAIPHTIKIEVETDTLPQVEECVACGADIIMLDNMSLADMKTAVAMIDGRALVEASGGVTLKTVADIATTGVDIISSGALTHSVISCDIGMDWSMENL</sequence>
<dbReference type="InterPro" id="IPR037128">
    <property type="entry name" value="Quinolinate_PRibosylTase_N_sf"/>
</dbReference>
<evidence type="ECO:0000313" key="17">
    <source>
        <dbReference type="Proteomes" id="UP000000602"/>
    </source>
</evidence>
<name>Q6AMA1_DESPS</name>
<dbReference type="GO" id="GO:0004514">
    <property type="term" value="F:nicotinate-nucleotide diphosphorylase (carboxylating) activity"/>
    <property type="evidence" value="ECO:0007669"/>
    <property type="project" value="UniProtKB-EC"/>
</dbReference>
<dbReference type="GO" id="GO:0034213">
    <property type="term" value="P:quinolinate catabolic process"/>
    <property type="evidence" value="ECO:0007669"/>
    <property type="project" value="TreeGrafter"/>
</dbReference>
<dbReference type="Gene3D" id="3.90.1170.20">
    <property type="entry name" value="Quinolinate phosphoribosyl transferase, N-terminal domain"/>
    <property type="match status" value="1"/>
</dbReference>
<evidence type="ECO:0000256" key="7">
    <source>
        <dbReference type="ARBA" id="ARBA00022676"/>
    </source>
</evidence>
<dbReference type="SUPFAM" id="SSF54675">
    <property type="entry name" value="Nicotinate/Quinolinate PRTase N-terminal domain-like"/>
    <property type="match status" value="1"/>
</dbReference>
<dbReference type="PIRSF" id="PIRSF006250">
    <property type="entry name" value="NadC_ModD"/>
    <property type="match status" value="1"/>
</dbReference>
<dbReference type="InterPro" id="IPR036068">
    <property type="entry name" value="Nicotinate_pribotase-like_C"/>
</dbReference>
<dbReference type="Proteomes" id="UP000000602">
    <property type="component" value="Chromosome"/>
</dbReference>
<dbReference type="Pfam" id="PF02749">
    <property type="entry name" value="QRPTase_N"/>
    <property type="match status" value="1"/>
</dbReference>
<dbReference type="FunFam" id="3.20.20.70:FF:000030">
    <property type="entry name" value="Nicotinate-nucleotide pyrophosphorylase, carboxylating"/>
    <property type="match status" value="1"/>
</dbReference>
<dbReference type="AlphaFoldDB" id="Q6AMA1"/>
<accession>Q6AMA1</accession>
<evidence type="ECO:0000256" key="10">
    <source>
        <dbReference type="ARBA" id="ARBA00047445"/>
    </source>
</evidence>
<evidence type="ECO:0000259" key="15">
    <source>
        <dbReference type="Pfam" id="PF02749"/>
    </source>
</evidence>
<keyword evidence="8 12" id="KW-0808">Transferase</keyword>
<keyword evidence="6" id="KW-0662">Pyridine nucleotide biosynthesis</keyword>
<dbReference type="GO" id="GO:0009435">
    <property type="term" value="P:NAD+ biosynthetic process"/>
    <property type="evidence" value="ECO:0007669"/>
    <property type="project" value="UniProtKB-UniPathway"/>
</dbReference>
<evidence type="ECO:0000256" key="3">
    <source>
        <dbReference type="ARBA" id="ARBA00009400"/>
    </source>
</evidence>
<evidence type="ECO:0000256" key="5">
    <source>
        <dbReference type="ARBA" id="ARBA00011944"/>
    </source>
</evidence>
<dbReference type="InterPro" id="IPR002638">
    <property type="entry name" value="Quinolinate_PRibosylTrfase_C"/>
</dbReference>
<comment type="pathway">
    <text evidence="2">Cofactor biosynthesis; NAD(+) biosynthesis; nicotinate D-ribonucleotide from quinolinate: step 1/1.</text>
</comment>
<dbReference type="HOGENOM" id="CLU_039622_0_1_7"/>
<comment type="function">
    <text evidence="1">Involved in the catabolism of quinolinic acid (QA).</text>
</comment>
<feature type="binding site" evidence="13">
    <location>
        <begin position="239"/>
        <end position="241"/>
    </location>
    <ligand>
        <name>substrate</name>
    </ligand>
</feature>
<evidence type="ECO:0000256" key="2">
    <source>
        <dbReference type="ARBA" id="ARBA00004893"/>
    </source>
</evidence>
<feature type="domain" description="Quinolinate phosphoribosyl transferase N-terminal" evidence="15">
    <location>
        <begin position="22"/>
        <end position="108"/>
    </location>
</feature>
<reference evidence="17" key="1">
    <citation type="journal article" date="2004" name="Environ. Microbiol.">
        <title>The genome of Desulfotalea psychrophila, a sulfate-reducing bacterium from permanently cold Arctic sediments.</title>
        <authorList>
            <person name="Rabus R."/>
            <person name="Ruepp A."/>
            <person name="Frickey T."/>
            <person name="Rattei T."/>
            <person name="Fartmann B."/>
            <person name="Stark M."/>
            <person name="Bauer M."/>
            <person name="Zibat A."/>
            <person name="Lombardot T."/>
            <person name="Becker I."/>
            <person name="Amann J."/>
            <person name="Gellner K."/>
            <person name="Teeling H."/>
            <person name="Leuschner W.D."/>
            <person name="Gloeckner F.-O."/>
            <person name="Lupas A.N."/>
            <person name="Amann R."/>
            <person name="Klenk H.-P."/>
        </authorList>
    </citation>
    <scope>NUCLEOTIDE SEQUENCE [LARGE SCALE GENOMIC DNA]</scope>
    <source>
        <strain evidence="17">DSM 12343 / LSv54</strain>
    </source>
</reference>
<protein>
    <recommendedName>
        <fullName evidence="11">Probable nicotinate-nucleotide pyrophosphorylase [carboxylating]</fullName>
        <ecNumber evidence="5">2.4.2.19</ecNumber>
    </recommendedName>
    <alternativeName>
        <fullName evidence="9">Quinolinate phosphoribosyltransferase [decarboxylating]</fullName>
    </alternativeName>
</protein>
<feature type="binding site" evidence="13">
    <location>
        <position position="155"/>
    </location>
    <ligand>
        <name>substrate</name>
    </ligand>
</feature>
<dbReference type="SUPFAM" id="SSF51690">
    <property type="entry name" value="Nicotinate/Quinolinate PRTase C-terminal domain-like"/>
    <property type="match status" value="1"/>
</dbReference>
<comment type="subunit">
    <text evidence="4">Hexamer formed by 3 homodimers.</text>
</comment>
<evidence type="ECO:0000256" key="1">
    <source>
        <dbReference type="ARBA" id="ARBA00003237"/>
    </source>
</evidence>
<dbReference type="eggNOG" id="COG0157">
    <property type="taxonomic scope" value="Bacteria"/>
</dbReference>
<evidence type="ECO:0000256" key="9">
    <source>
        <dbReference type="ARBA" id="ARBA00033102"/>
    </source>
</evidence>
<dbReference type="UniPathway" id="UPA00253">
    <property type="reaction ID" value="UER00331"/>
</dbReference>
<keyword evidence="7 12" id="KW-0328">Glycosyltransferase</keyword>
<dbReference type="PANTHER" id="PTHR32179">
    <property type="entry name" value="NICOTINATE-NUCLEOTIDE PYROPHOSPHORYLASE [CARBOXYLATING]"/>
    <property type="match status" value="1"/>
</dbReference>
<proteinExistence type="inferred from homology"/>
<dbReference type="EMBL" id="CR522870">
    <property type="protein sequence ID" value="CAG36524.1"/>
    <property type="molecule type" value="Genomic_DNA"/>
</dbReference>
<dbReference type="KEGG" id="dps:DP1795"/>
<dbReference type="GO" id="GO:0005737">
    <property type="term" value="C:cytoplasm"/>
    <property type="evidence" value="ECO:0007669"/>
    <property type="project" value="TreeGrafter"/>
</dbReference>
<dbReference type="EC" id="2.4.2.19" evidence="5"/>
<keyword evidence="17" id="KW-1185">Reference proteome</keyword>
<evidence type="ECO:0000256" key="13">
    <source>
        <dbReference type="PIRSR" id="PIRSR006250-1"/>
    </source>
</evidence>
<dbReference type="InterPro" id="IPR013785">
    <property type="entry name" value="Aldolase_TIM"/>
</dbReference>
<dbReference type="RefSeq" id="WP_011189036.1">
    <property type="nucleotide sequence ID" value="NC_006138.1"/>
</dbReference>
<evidence type="ECO:0000256" key="6">
    <source>
        <dbReference type="ARBA" id="ARBA00022642"/>
    </source>
</evidence>
<dbReference type="FunFam" id="3.90.1170.20:FF:000001">
    <property type="entry name" value="Nicotinate-nucleotide diphosphorylase (Carboxylating)"/>
    <property type="match status" value="1"/>
</dbReference>
<dbReference type="NCBIfam" id="TIGR00078">
    <property type="entry name" value="nadC"/>
    <property type="match status" value="1"/>
</dbReference>
<dbReference type="InterPro" id="IPR004393">
    <property type="entry name" value="NadC"/>
</dbReference>
<dbReference type="OrthoDB" id="9782546at2"/>
<feature type="binding site" evidence="13">
    <location>
        <position position="195"/>
    </location>
    <ligand>
        <name>substrate</name>
    </ligand>
</feature>
<comment type="similarity">
    <text evidence="3 12">Belongs to the NadC/ModD family.</text>
</comment>